<keyword evidence="2" id="KW-1185">Reference proteome</keyword>
<comment type="caution">
    <text evidence="1">The sequence shown here is derived from an EMBL/GenBank/DDBJ whole genome shotgun (WGS) entry which is preliminary data.</text>
</comment>
<proteinExistence type="predicted"/>
<evidence type="ECO:0000313" key="2">
    <source>
        <dbReference type="Proteomes" id="UP001597402"/>
    </source>
</evidence>
<dbReference type="EMBL" id="JBHUHP010000016">
    <property type="protein sequence ID" value="MFD2093124.1"/>
    <property type="molecule type" value="Genomic_DNA"/>
</dbReference>
<dbReference type="RefSeq" id="WP_376878342.1">
    <property type="nucleotide sequence ID" value="NZ_JBHUHP010000016.1"/>
</dbReference>
<reference evidence="2" key="1">
    <citation type="journal article" date="2019" name="Int. J. Syst. Evol. Microbiol.">
        <title>The Global Catalogue of Microorganisms (GCM) 10K type strain sequencing project: providing services to taxonomists for standard genome sequencing and annotation.</title>
        <authorList>
            <consortium name="The Broad Institute Genomics Platform"/>
            <consortium name="The Broad Institute Genome Sequencing Center for Infectious Disease"/>
            <person name="Wu L."/>
            <person name="Ma J."/>
        </authorList>
    </citation>
    <scope>NUCLEOTIDE SEQUENCE [LARGE SCALE GENOMIC DNA]</scope>
    <source>
        <strain evidence="2">JCM 3338</strain>
    </source>
</reference>
<accession>A0ABW4XFX1</accession>
<name>A0ABW4XFX1_9ACTN</name>
<evidence type="ECO:0000313" key="1">
    <source>
        <dbReference type="EMBL" id="MFD2093124.1"/>
    </source>
</evidence>
<protein>
    <submittedName>
        <fullName evidence="1">Uncharacterized protein</fullName>
    </submittedName>
</protein>
<dbReference type="Proteomes" id="UP001597402">
    <property type="component" value="Unassembled WGS sequence"/>
</dbReference>
<gene>
    <name evidence="1" type="ORF">ACFSHS_16265</name>
</gene>
<organism evidence="1 2">
    <name type="scientific">Blastococcus deserti</name>
    <dbReference type="NCBI Taxonomy" id="2259033"/>
    <lineage>
        <taxon>Bacteria</taxon>
        <taxon>Bacillati</taxon>
        <taxon>Actinomycetota</taxon>
        <taxon>Actinomycetes</taxon>
        <taxon>Geodermatophilales</taxon>
        <taxon>Geodermatophilaceae</taxon>
        <taxon>Blastococcus</taxon>
    </lineage>
</organism>
<sequence>MLPITVTAAASVKAQYAVQAIQMFADEISGLLHDAVVGCSERISA</sequence>